<evidence type="ECO:0000313" key="6">
    <source>
        <dbReference type="EMBL" id="CAL4767854.1"/>
    </source>
</evidence>
<feature type="compositionally biased region" description="Polar residues" evidence="2">
    <location>
        <begin position="2573"/>
        <end position="2590"/>
    </location>
</feature>
<dbReference type="InterPro" id="IPR001878">
    <property type="entry name" value="Znf_CCHC"/>
</dbReference>
<feature type="region of interest" description="Disordered" evidence="2">
    <location>
        <begin position="2497"/>
        <end position="2529"/>
    </location>
</feature>
<feature type="domain" description="CCHC-type" evidence="3">
    <location>
        <begin position="2114"/>
        <end position="2128"/>
    </location>
</feature>
<evidence type="ECO:0000259" key="3">
    <source>
        <dbReference type="PROSITE" id="PS50158"/>
    </source>
</evidence>
<dbReference type="Gene3D" id="4.10.60.10">
    <property type="entry name" value="Zinc finger, CCHC-type"/>
    <property type="match status" value="1"/>
</dbReference>
<feature type="compositionally biased region" description="Basic and acidic residues" evidence="2">
    <location>
        <begin position="2733"/>
        <end position="2749"/>
    </location>
</feature>
<keyword evidence="1" id="KW-0479">Metal-binding</keyword>
<dbReference type="SMART" id="SM00343">
    <property type="entry name" value="ZnF_C2HC"/>
    <property type="match status" value="3"/>
</dbReference>
<protein>
    <submittedName>
        <fullName evidence="6">DNA (Cytosine-5)-methyltransferase 3A (Dnmt3a) (Cysteine methyltransferase DNMT3A) (DNA methyltransferas e MmuIIIA) (DNA MTase MmuIIIA) (M.MmuIIIA)</fullName>
    </submittedName>
</protein>
<feature type="compositionally biased region" description="Basic residues" evidence="2">
    <location>
        <begin position="3067"/>
        <end position="3077"/>
    </location>
</feature>
<dbReference type="SUPFAM" id="SSF53335">
    <property type="entry name" value="S-adenosyl-L-methionine-dependent methyltransferases"/>
    <property type="match status" value="1"/>
</dbReference>
<feature type="region of interest" description="Disordered" evidence="2">
    <location>
        <begin position="682"/>
        <end position="707"/>
    </location>
</feature>
<feature type="region of interest" description="Disordered" evidence="2">
    <location>
        <begin position="643"/>
        <end position="668"/>
    </location>
</feature>
<feature type="region of interest" description="Disordered" evidence="2">
    <location>
        <begin position="3662"/>
        <end position="3757"/>
    </location>
</feature>
<feature type="compositionally biased region" description="Basic and acidic residues" evidence="2">
    <location>
        <begin position="2555"/>
        <end position="2572"/>
    </location>
</feature>
<evidence type="ECO:0000256" key="2">
    <source>
        <dbReference type="SAM" id="MobiDB-lite"/>
    </source>
</evidence>
<dbReference type="EMBL" id="CAMXCT010000564">
    <property type="protein sequence ID" value="CAI3980542.1"/>
    <property type="molecule type" value="Genomic_DNA"/>
</dbReference>
<reference evidence="4" key="1">
    <citation type="submission" date="2022-10" db="EMBL/GenBank/DDBJ databases">
        <authorList>
            <person name="Chen Y."/>
            <person name="Dougan E. K."/>
            <person name="Chan C."/>
            <person name="Rhodes N."/>
            <person name="Thang M."/>
        </authorList>
    </citation>
    <scope>NUCLEOTIDE SEQUENCE</scope>
</reference>
<dbReference type="InterPro" id="IPR029063">
    <property type="entry name" value="SAM-dependent_MTases_sf"/>
</dbReference>
<organism evidence="4">
    <name type="scientific">Cladocopium goreaui</name>
    <dbReference type="NCBI Taxonomy" id="2562237"/>
    <lineage>
        <taxon>Eukaryota</taxon>
        <taxon>Sar</taxon>
        <taxon>Alveolata</taxon>
        <taxon>Dinophyceae</taxon>
        <taxon>Suessiales</taxon>
        <taxon>Symbiodiniaceae</taxon>
        <taxon>Cladocopium</taxon>
    </lineage>
</organism>
<dbReference type="EMBL" id="CAMXCT020000564">
    <property type="protein sequence ID" value="CAL1133917.1"/>
    <property type="molecule type" value="Genomic_DNA"/>
</dbReference>
<dbReference type="GO" id="GO:0003676">
    <property type="term" value="F:nucleic acid binding"/>
    <property type="evidence" value="ECO:0007669"/>
    <property type="project" value="InterPro"/>
</dbReference>
<feature type="compositionally biased region" description="Low complexity" evidence="2">
    <location>
        <begin position="1952"/>
        <end position="1963"/>
    </location>
</feature>
<keyword evidence="1" id="KW-0862">Zinc</keyword>
<feature type="compositionally biased region" description="Polar residues" evidence="2">
    <location>
        <begin position="126"/>
        <end position="142"/>
    </location>
</feature>
<feature type="region of interest" description="Disordered" evidence="2">
    <location>
        <begin position="2549"/>
        <end position="2778"/>
    </location>
</feature>
<evidence type="ECO:0000256" key="1">
    <source>
        <dbReference type="PROSITE-ProRule" id="PRU00047"/>
    </source>
</evidence>
<feature type="region of interest" description="Disordered" evidence="2">
    <location>
        <begin position="1880"/>
        <end position="1976"/>
    </location>
</feature>
<feature type="compositionally biased region" description="Basic and acidic residues" evidence="2">
    <location>
        <begin position="1835"/>
        <end position="1848"/>
    </location>
</feature>
<keyword evidence="7" id="KW-1185">Reference proteome</keyword>
<dbReference type="EMBL" id="CAMXCT030000564">
    <property type="protein sequence ID" value="CAL4767854.1"/>
    <property type="molecule type" value="Genomic_DNA"/>
</dbReference>
<evidence type="ECO:0000313" key="4">
    <source>
        <dbReference type="EMBL" id="CAI3980542.1"/>
    </source>
</evidence>
<feature type="compositionally biased region" description="Acidic residues" evidence="2">
    <location>
        <begin position="1887"/>
        <end position="1903"/>
    </location>
</feature>
<dbReference type="PANTHER" id="PTHR33050:SF7">
    <property type="entry name" value="RIBONUCLEASE H"/>
    <property type="match status" value="1"/>
</dbReference>
<evidence type="ECO:0000313" key="7">
    <source>
        <dbReference type="Proteomes" id="UP001152797"/>
    </source>
</evidence>
<feature type="compositionally biased region" description="Low complexity" evidence="2">
    <location>
        <begin position="3784"/>
        <end position="3815"/>
    </location>
</feature>
<feature type="compositionally biased region" description="Polar residues" evidence="2">
    <location>
        <begin position="1850"/>
        <end position="1861"/>
    </location>
</feature>
<feature type="compositionally biased region" description="Basic residues" evidence="2">
    <location>
        <begin position="3876"/>
        <end position="3885"/>
    </location>
</feature>
<feature type="region of interest" description="Disordered" evidence="2">
    <location>
        <begin position="947"/>
        <end position="969"/>
    </location>
</feature>
<feature type="region of interest" description="Disordered" evidence="2">
    <location>
        <begin position="3773"/>
        <end position="3885"/>
    </location>
</feature>
<evidence type="ECO:0000313" key="5">
    <source>
        <dbReference type="EMBL" id="CAL1133917.1"/>
    </source>
</evidence>
<feature type="compositionally biased region" description="Low complexity" evidence="2">
    <location>
        <begin position="3859"/>
        <end position="3875"/>
    </location>
</feature>
<reference evidence="5" key="2">
    <citation type="submission" date="2024-04" db="EMBL/GenBank/DDBJ databases">
        <authorList>
            <person name="Chen Y."/>
            <person name="Shah S."/>
            <person name="Dougan E. K."/>
            <person name="Thang M."/>
            <person name="Chan C."/>
        </authorList>
    </citation>
    <scope>NUCLEOTIDE SEQUENCE [LARGE SCALE GENOMIC DNA]</scope>
</reference>
<dbReference type="Gene3D" id="3.40.50.150">
    <property type="entry name" value="Vaccinia Virus protein VP39"/>
    <property type="match status" value="1"/>
</dbReference>
<sequence length="3885" mass="430778">MAEDAEAFEPHPQMLADALHSLLKPLKLTNGIRFKEQSTPVERVEFFHRQELCWIRIQEAPVPPPEPPIPNSVRIGGGFYIPEIRESAVEAAKAAAERVKRANSTVRRGSTANLDRAATIDGSGGQSLSVDGSPNRSQSVSDAWSCDPRAPLTALELDPSALTRVSALEAAVIALQSAMVPPERTLVVRARSRKVHLAQLDELQNPPAFWRAKCGWAYGNSDFTECSSFRLNTANAASVSQMILARRRTMMNPHPIAAGCPPPKTPRMRSPVEEATTVLPSLSLSFGFLRFPLIPCFGFYPFIDFSSHQAPCKQGLDVCPFSFWPSMRGGLPSLDDVADEAAASAVVRSYLKLRGITTVGTLALIASDETQLDKALITPLMAGWKDGPNVATVADADKPIAHAMILHMWNLARSHWLKSAGNHLNAQVVAPQTATPTTSPADPKDEKVPKTLPNGVWSSLLNKYNSAQLHGRDRQFPVKELMGAESIVARVWWEHHRSKLYTPLHLGEILQHRSFQSNGDLNPLAKGQKKLTNLYVEDGSLVQKEEAVWQPRSILAVLDGIVAAKWAMILVQLGDELDITEYCDVMCQRARSRPAKCEQMSLYWSACGWRIAMAMRDGMTFSAAAKQIINDYDRFAEHMAKEDSLKKTSSGAKGRQADPPKGFGKSGKQKHLYRWAPYGKGGGWQSWQRQKDWEQPRPPNEGTTNTTVALTPSLTSMGKEFIHLAFFDGVGTAELALEKVIGRPLAYLSWETCPDCIRVLDRHFPHVQHRGDVDADNPSELAKTIQQIDPSGLAIIFVSGGPPCPDFSGIAASAQGKEGHEGSKFVRFSKFLSRLEKLVKPRDTVPLIENVLMQNPGDVRFFTDALQAQPVLLDPADFSIISRPRLFWTRLRWCDLSSCPMTGKPLQWQKVHKLPKLILDLPRVTTDDIQTDGLEFHDKVRSGQAKLPCLTTPAPNQAGRPPPKKMKGHIPPSVKLRWQQDNRQYAPWHYQDTAMLSDSTGRLHTPPIGVKEQLQGFPAGFTQAPGVHERARHRMLANAWHFQVAKLLILLILSQCGALAAPTPAPRTSALQFVLELAANEPLLLGPTQWTQQVCTKRPTFNMWDHWEATDQAVHPLFCNSHIEPGIIQVFDKWRRWGDVNRLRLEVIADLQRLADDFREIHDHWKATLPNHVAKVYSQSGGFLQVPLWMWLLEQIKYPDVTTLAKELTVGFPTTGQLSPGAGWLPRLDSRYTSPISREEFLQVNKAYVARKLNSRLIDPHWKSMLDELVQEHQMGRVDGPFETPAEWGVPGTSVNGLPMMPAPHHHVLSAGCFAVQQSDKVRRCEDWRRSGHNSTVRVSDSPLHHTVDNYIASAVALADGCNLCLTWGHDMASAYRQFAVACIEENYTFMRTPGGVVLFRHNAMSFGAVSSVWSFNRAADTLTTLARKLLWCPSLHFVDDFGATEPAPLAESGFRSFALLFEVLGLQTKAKKAQPPAKIQKILGVMISTTTHDASLHPCPQRVERLMTNITTYLQSNRLTPEEAQTLSGKLIFLQTTSFGQMGMALLAPLYARAHHLPSDRVENDQLTHALTAVLTTLRALIPCMPPRRFPFQADQPVTVLYTDAFFKLGEHVWHASDHENIPKKWDTNQAPLLINGWGIVLKIGAQTLFCAGVIPPEVLKVFAKRKAYIFALEILTQVIAFVLLRKHFSAYVVSYIDNQPGQSCLSKGYGRDHAINCVMSFLWCWFGRLQIYPHFEWVPSAQNIADPISRFRFDIVQPSWQRLHLNLEPFWKLLIRVAGDISFATSEAVDAFAALSEETFLVQDGAAEPEDGTGSLSVNAGGRKLSKSGTMTLEREASLQQAERRISRSLTPTPDKVNSLTAGPVLLGAAAAAEKKAAAGGATSGEDEEGEVWDPYNDDTESNVGGSSMNLGEYLEGEGEPREKRRVPSKFLHGEVQASTEDDRRGHGFHFGTFTRGSSRSRFGDRRGLHPGEKAEDFMGATTQSDCAFRVLTSARRRRSSLPVPSRRGSKDLSASGPEPSCPGSEAMEALLAALGHDVVELDRLQVQRSECKVADKWKVELCYMYADCPTERVVEKQVEVMVEKKVQVPVEVPRPRPLSDDTGCQTTGIWCTYCGAPGHTRANCPLLALQKRVKELEDLLKGPRHEDCQLCGSDRHLAPYCPSLQKPPGSNVGVQTDPSCQLCARFGHFAPQCPLLAQLMQPKVEEKAARIRVGGGWLIAPQVPGLKEGGLNESDALELLASANTAGCLSKDGQVEARSRCIPGIPGPSAVARRLREPPQQRAAGAPGEAAHGAHVAARTGEAVDTFFSVGMLVPNSLAPKQSWSRGNRKKTQPPLEVLDVKGLCEEWDACEEIRDRLRQGNTFLHPDTKDTVDGCCKNSAILVPILTRMAVLEFKSLPPVDPLRVEIDDLLVKNKRGNAPEQEHDVVKASWRVKKLCSFVKMKTRRGEVSTVETFQDMCLILDPTLQEMVDAINGKNKNSWSSRVQAKKKELEEADNPIRACAPSPPLSGHTGAPAEFPSGNDTCDTLPYEATLAATPEIKENLVSPVHSADAKRDAYQRKQVKERVEGTSSVEVPTFENKSTNLESADGLESKDETGTKSPKKKTTRKKIDVKEEQFSTSEQEDPPAEPPVTRKNQLEMKGDWSWDPYMDEMEDEWGWNPSGDSESAWPTGDVKGEEAQPEPATKRRRKSKEPTPSGASNKADTKAEKTEVAKGKNNDKTKKHVAKTPAEKKVTEKNADLEETKKRPRSRSAKDSSRKGKKLERLPPAPTTQKDQKLEIVKFLRLTKDLTEDNAKEQLKDLVPDYKGLGYDGTLNIYWLRKGVKGTGVGVKSVSEGKDYAHFGFLSCSDNWIIAMATSIKAAEILVRYVDDTSETEENKGVSLQANRDVQNMKEAIIISGRKAIQAFCKEAYSKAMPFRLSASQRRLALLAILRCKAHDFAAHLGVKCSSFCKDMPDGFAHHRDGRRVDARAARHYPMAFARAVADRIESMKATRRGCPEVPNEATPEELQAAGISVLKEKDPPPESEGNEVSPQQLAAEPPAGETKDESTARAGQADVSRKAKLRSAAKSRINRWVKPHGRRSELNAPEWLVEQWRNGCKNDIADLLSQENFNKERFLNKLLISVKKQQKVELTKEQGWFSEGELTETKIDGAKAKCKAMGQSHFRQNEYDGVDEMWVTIKETGKKIESTTYEELHQQEREASGEPTCDFGDGGKFAMIEADRARCINSLKTQIQKVDDAYDSCMNAWSKGEAEGFFTEGCATASGVEMKIRNAKKFYKKKDTPGRASVRTRGRDDGNEVKSQVTPFVDLPNELVKASCRSAIDAARNIVADLGPTAAQSMCTTGFTDRQGVQRWMMMLHITGDWQFLHKSGSFSRSFHNCQKNKVQQAGRGICHQCQAGQPHAPFEQIATRRPAWLQTEFVECAFEEPTPFRILPHVPGQLEAMWAFDFFHTWHLGVARVWIGSALAMLAQLQHGSSIDDRFAALSDQYKQWCFQHKCRAHIQKLTKDCIAWQKTTLFPCGTWHKGELTTVLMRFLEHVLTVERFPDEPLMELVRQGTVSINKSISRMYKSDLWLTRAECFEISGLGLRFLRRLSELAHQCFIQRRNLFCYIPKVHVLQKIYLRVHTAAINGTPQLNPLGLSVQQCEDFIGRGSRLSRNASTSPRGDGQSSQSPHVAQTYAPKDPARVLSGGQMGPERFKQMEEERRNLSERISNGQGKAPSTGPRGFIIGTFVQGSHDRHRLSSDTGPRTMYRVYRSGIASDAAMDSETLEKRSNSRSNSRRSSLASVRSDSPCLGLPGELPLQEGGSSAASDEECGCGDHGCHGHDASPQIVIVPAGSATEAVRRFSHTSASSRSGSPSPDAPARSSSRHSTRSSP</sequence>
<feature type="compositionally biased region" description="Basic and acidic residues" evidence="2">
    <location>
        <begin position="3704"/>
        <end position="3717"/>
    </location>
</feature>
<feature type="compositionally biased region" description="Basic and acidic residues" evidence="2">
    <location>
        <begin position="2707"/>
        <end position="2724"/>
    </location>
</feature>
<feature type="region of interest" description="Disordered" evidence="2">
    <location>
        <begin position="1809"/>
        <end position="1861"/>
    </location>
</feature>
<dbReference type="GO" id="GO:0008270">
    <property type="term" value="F:zinc ion binding"/>
    <property type="evidence" value="ECO:0007669"/>
    <property type="project" value="UniProtKB-KW"/>
</dbReference>
<dbReference type="Proteomes" id="UP001152797">
    <property type="component" value="Unassembled WGS sequence"/>
</dbReference>
<comment type="caution">
    <text evidence="4">The sequence shown here is derived from an EMBL/GenBank/DDBJ whole genome shotgun (WGS) entry which is preliminary data.</text>
</comment>
<dbReference type="PANTHER" id="PTHR33050">
    <property type="entry name" value="REVERSE TRANSCRIPTASE DOMAIN-CONTAINING PROTEIN"/>
    <property type="match status" value="1"/>
</dbReference>
<feature type="region of interest" description="Disordered" evidence="2">
    <location>
        <begin position="117"/>
        <end position="143"/>
    </location>
</feature>
<feature type="compositionally biased region" description="Basic and acidic residues" evidence="2">
    <location>
        <begin position="1964"/>
        <end position="1976"/>
    </location>
</feature>
<dbReference type="OrthoDB" id="641149at2759"/>
<name>A0A9P1FNH4_9DINO</name>
<feature type="compositionally biased region" description="Polar residues" evidence="2">
    <location>
        <begin position="3663"/>
        <end position="3683"/>
    </location>
</feature>
<accession>A0A9P1FNH4</accession>
<dbReference type="InterPro" id="IPR052055">
    <property type="entry name" value="Hepadnavirus_pol/RT"/>
</dbReference>
<feature type="region of interest" description="Disordered" evidence="2">
    <location>
        <begin position="3024"/>
        <end position="3077"/>
    </location>
</feature>
<gene>
    <name evidence="4" type="ORF">C1SCF055_LOCUS8408</name>
</gene>
<keyword evidence="1" id="KW-0863">Zinc-finger</keyword>
<feature type="region of interest" description="Disordered" evidence="2">
    <location>
        <begin position="2000"/>
        <end position="2027"/>
    </location>
</feature>
<dbReference type="PROSITE" id="PS50158">
    <property type="entry name" value="ZF_CCHC"/>
    <property type="match status" value="1"/>
</dbReference>
<proteinExistence type="predicted"/>